<dbReference type="EMBL" id="AWBU01000033">
    <property type="protein sequence ID" value="EQX20568.1"/>
    <property type="molecule type" value="Genomic_DNA"/>
</dbReference>
<comment type="caution">
    <text evidence="1">The sequence shown here is derived from an EMBL/GenBank/DDBJ whole genome shotgun (WGS) entry which is preliminary data.</text>
</comment>
<organism evidence="1 2">
    <name type="scientific">Escherichia coli (strain UMEA 3162-1)</name>
    <dbReference type="NCBI Taxonomy" id="1281200"/>
    <lineage>
        <taxon>Bacteria</taxon>
        <taxon>Pseudomonadati</taxon>
        <taxon>Pseudomonadota</taxon>
        <taxon>Gammaproteobacteria</taxon>
        <taxon>Enterobacterales</taxon>
        <taxon>Enterobacteriaceae</taxon>
        <taxon>Escherichia</taxon>
    </lineage>
</organism>
<proteinExistence type="predicted"/>
<name>A0A0E2KWR5_ECOU3</name>
<accession>A0A0E2KWR5</accession>
<reference evidence="2" key="1">
    <citation type="submission" date="2013-07" db="EMBL/GenBank/DDBJ databases">
        <title>The genome sequence of Escherichia coli UMEA 3162-1.</title>
        <authorList>
            <consortium name="The Broad Institute Genome Sequencing Platform"/>
            <consortium name="The Broad Institute Genome Sequencing Center for Infectious Disease"/>
            <person name="Feldgarden M."/>
            <person name="Frimodt-Moller N."/>
            <person name="Leihof R.F."/>
            <person name="Rasmussen L."/>
            <person name="Young S.K."/>
            <person name="Zeng Q."/>
            <person name="Gargeya S."/>
            <person name="Abouelleil A."/>
            <person name="Alvarado L."/>
            <person name="Berlin A.M."/>
            <person name="Chapman S.B."/>
            <person name="Gainer-Dewar J."/>
            <person name="Goldberg J."/>
            <person name="Gnerre S."/>
            <person name="Griggs A."/>
            <person name="Gujja S."/>
            <person name="Hansen M."/>
            <person name="Howarth C."/>
            <person name="Imamovic A."/>
            <person name="Larimer J."/>
            <person name="McCowan C."/>
            <person name="Murphy C."/>
            <person name="Pearson M."/>
            <person name="Poon T."/>
            <person name="Priest M."/>
            <person name="Roberts A."/>
            <person name="Saif S."/>
            <person name="Shea T."/>
            <person name="Sykes S."/>
            <person name="Wortman J."/>
            <person name="Nusbaum C."/>
            <person name="Birren B."/>
        </authorList>
    </citation>
    <scope>NUCLEOTIDE SEQUENCE [LARGE SCALE GENOMIC DNA]</scope>
    <source>
        <strain evidence="2">UMEA 3162-1</strain>
    </source>
</reference>
<gene>
    <name evidence="1" type="ORF">G925_04760</name>
</gene>
<evidence type="ECO:0000313" key="1">
    <source>
        <dbReference type="EMBL" id="EQX20568.1"/>
    </source>
</evidence>
<sequence>FSARNLLPVNEKTAWGGGLVEG</sequence>
<dbReference type="HOGENOM" id="CLU_3423782_0_0_6"/>
<protein>
    <submittedName>
        <fullName evidence="1">Uncharacterized protein</fullName>
    </submittedName>
</protein>
<feature type="non-terminal residue" evidence="1">
    <location>
        <position position="1"/>
    </location>
</feature>
<evidence type="ECO:0000313" key="2">
    <source>
        <dbReference type="Proteomes" id="UP000016035"/>
    </source>
</evidence>
<dbReference type="Proteomes" id="UP000016035">
    <property type="component" value="Unassembled WGS sequence"/>
</dbReference>
<dbReference type="AlphaFoldDB" id="A0A0E2KWR5"/>